<dbReference type="InterPro" id="IPR035965">
    <property type="entry name" value="PAS-like_dom_sf"/>
</dbReference>
<evidence type="ECO:0000313" key="3">
    <source>
        <dbReference type="EMBL" id="KAL3794540.1"/>
    </source>
</evidence>
<dbReference type="CDD" id="cd00130">
    <property type="entry name" value="PAS"/>
    <property type="match status" value="1"/>
</dbReference>
<evidence type="ECO:0000256" key="1">
    <source>
        <dbReference type="SAM" id="MobiDB-lite"/>
    </source>
</evidence>
<organism evidence="3 4">
    <name type="scientific">Cyclotella atomus</name>
    <dbReference type="NCBI Taxonomy" id="382360"/>
    <lineage>
        <taxon>Eukaryota</taxon>
        <taxon>Sar</taxon>
        <taxon>Stramenopiles</taxon>
        <taxon>Ochrophyta</taxon>
        <taxon>Bacillariophyta</taxon>
        <taxon>Coscinodiscophyceae</taxon>
        <taxon>Thalassiosirophycidae</taxon>
        <taxon>Stephanodiscales</taxon>
        <taxon>Stephanodiscaceae</taxon>
        <taxon>Cyclotella</taxon>
    </lineage>
</organism>
<dbReference type="Proteomes" id="UP001530400">
    <property type="component" value="Unassembled WGS sequence"/>
</dbReference>
<dbReference type="EMBL" id="JALLPJ020000350">
    <property type="protein sequence ID" value="KAL3794540.1"/>
    <property type="molecule type" value="Genomic_DNA"/>
</dbReference>
<feature type="region of interest" description="Disordered" evidence="1">
    <location>
        <begin position="139"/>
        <end position="228"/>
    </location>
</feature>
<dbReference type="AlphaFoldDB" id="A0ABD3Q2Z7"/>
<dbReference type="SUPFAM" id="SSF55785">
    <property type="entry name" value="PYP-like sensor domain (PAS domain)"/>
    <property type="match status" value="1"/>
</dbReference>
<evidence type="ECO:0000259" key="2">
    <source>
        <dbReference type="PROSITE" id="PS50112"/>
    </source>
</evidence>
<feature type="domain" description="PAS" evidence="2">
    <location>
        <begin position="1"/>
        <end position="70"/>
    </location>
</feature>
<dbReference type="Gene3D" id="3.30.450.20">
    <property type="entry name" value="PAS domain"/>
    <property type="match status" value="1"/>
</dbReference>
<comment type="caution">
    <text evidence="3">The sequence shown here is derived from an EMBL/GenBank/DDBJ whole genome shotgun (WGS) entry which is preliminary data.</text>
</comment>
<dbReference type="SMART" id="SM00091">
    <property type="entry name" value="PAS"/>
    <property type="match status" value="1"/>
</dbReference>
<feature type="compositionally biased region" description="Basic and acidic residues" evidence="1">
    <location>
        <begin position="145"/>
        <end position="164"/>
    </location>
</feature>
<feature type="compositionally biased region" description="Low complexity" evidence="1">
    <location>
        <begin position="191"/>
        <end position="204"/>
    </location>
</feature>
<sequence>MRRQALILLYLPDPVIVIGLDGEIKFCNMQAARVLKHAMENLEGASILDVLVPESRPVMHRLIQDLATAERIAAAGVGTDQSFTVMEVKVNGNGENVSDSSDDLFRKKNVCDGGLFETSSNHKPPAKKCKTADVDDVMGASSLAHRPEKEKTKDDRKRSAEEIKMQQQDEGPRIHRKHVLAPRTALRMQESESSSCTGSTDDSGYINASMERSDDNAGDSTSLEQGRPGTIAPGCIVQLICRDLTTLWSELTSSIRTRTRNDEASELGIFDHNPTASTHALKEQLIEKEILLCFRPVLRGDIVGEDMRLGRQVSGSSTCNEGNEEFGM</sequence>
<dbReference type="PROSITE" id="PS50112">
    <property type="entry name" value="PAS"/>
    <property type="match status" value="1"/>
</dbReference>
<evidence type="ECO:0000313" key="4">
    <source>
        <dbReference type="Proteomes" id="UP001530400"/>
    </source>
</evidence>
<gene>
    <name evidence="3" type="ORF">ACHAWO_006434</name>
</gene>
<reference evidence="3 4" key="1">
    <citation type="submission" date="2024-10" db="EMBL/GenBank/DDBJ databases">
        <title>Updated reference genomes for cyclostephanoid diatoms.</title>
        <authorList>
            <person name="Roberts W.R."/>
            <person name="Alverson A.J."/>
        </authorList>
    </citation>
    <scope>NUCLEOTIDE SEQUENCE [LARGE SCALE GENOMIC DNA]</scope>
    <source>
        <strain evidence="3 4">AJA010-31</strain>
    </source>
</reference>
<protein>
    <recommendedName>
        <fullName evidence="2">PAS domain-containing protein</fullName>
    </recommendedName>
</protein>
<accession>A0ABD3Q2Z7</accession>
<dbReference type="InterPro" id="IPR000014">
    <property type="entry name" value="PAS"/>
</dbReference>
<name>A0ABD3Q2Z7_9STRA</name>
<keyword evidence="4" id="KW-1185">Reference proteome</keyword>
<proteinExistence type="predicted"/>